<dbReference type="SFLD" id="SFLDS00001">
    <property type="entry name" value="Enolase"/>
    <property type="match status" value="1"/>
</dbReference>
<dbReference type="InterPro" id="IPR029017">
    <property type="entry name" value="Enolase-like_N"/>
</dbReference>
<proteinExistence type="predicted"/>
<evidence type="ECO:0000259" key="3">
    <source>
        <dbReference type="SMART" id="SM00922"/>
    </source>
</evidence>
<dbReference type="GO" id="GO:0016854">
    <property type="term" value="F:racemase and epimerase activity"/>
    <property type="evidence" value="ECO:0007669"/>
    <property type="project" value="UniProtKB-ARBA"/>
</dbReference>
<dbReference type="SUPFAM" id="SSF54826">
    <property type="entry name" value="Enolase N-terminal domain-like"/>
    <property type="match status" value="1"/>
</dbReference>
<dbReference type="Gene3D" id="3.20.20.120">
    <property type="entry name" value="Enolase-like C-terminal domain"/>
    <property type="match status" value="1"/>
</dbReference>
<name>A0AAP2DLJ3_9BACT</name>
<dbReference type="InterPro" id="IPR013341">
    <property type="entry name" value="Mandelate_racemase_N_dom"/>
</dbReference>
<dbReference type="EMBL" id="JAHESF010000015">
    <property type="protein sequence ID" value="MBT1698525.1"/>
    <property type="molecule type" value="Genomic_DNA"/>
</dbReference>
<dbReference type="PANTHER" id="PTHR48080">
    <property type="entry name" value="D-GALACTONATE DEHYDRATASE-RELATED"/>
    <property type="match status" value="1"/>
</dbReference>
<feature type="compositionally biased region" description="Basic and acidic residues" evidence="2">
    <location>
        <begin position="8"/>
        <end position="29"/>
    </location>
</feature>
<dbReference type="Pfam" id="PF13378">
    <property type="entry name" value="MR_MLE_C"/>
    <property type="match status" value="1"/>
</dbReference>
<dbReference type="InterPro" id="IPR013342">
    <property type="entry name" value="Mandelate_racemase_C"/>
</dbReference>
<dbReference type="RefSeq" id="WP_254164791.1">
    <property type="nucleotide sequence ID" value="NZ_JAHESF010000015.1"/>
</dbReference>
<accession>A0AAP2DLJ3</accession>
<feature type="region of interest" description="Disordered" evidence="2">
    <location>
        <begin position="1"/>
        <end position="29"/>
    </location>
</feature>
<dbReference type="Proteomes" id="UP001319200">
    <property type="component" value="Unassembled WGS sequence"/>
</dbReference>
<dbReference type="InterPro" id="IPR034593">
    <property type="entry name" value="DgoD-like"/>
</dbReference>
<evidence type="ECO:0000313" key="5">
    <source>
        <dbReference type="Proteomes" id="UP001319200"/>
    </source>
</evidence>
<protein>
    <submittedName>
        <fullName evidence="4">Mandelate racemase/muconate lactonizing enzyme family protein</fullName>
    </submittedName>
</protein>
<reference evidence="4 5" key="1">
    <citation type="submission" date="2021-05" db="EMBL/GenBank/DDBJ databases">
        <title>A Polyphasic approach of four new species of the genus Ohtaekwangia: Ohtaekwangia histidinii sp. nov., Ohtaekwangia cretensis sp. nov., Ohtaekwangia indiensis sp. nov., Ohtaekwangia reichenbachii sp. nov. from diverse environment.</title>
        <authorList>
            <person name="Octaviana S."/>
        </authorList>
    </citation>
    <scope>NUCLEOTIDE SEQUENCE [LARGE SCALE GENOMIC DNA]</scope>
    <source>
        <strain evidence="4 5">PWU4</strain>
    </source>
</reference>
<dbReference type="InterPro" id="IPR036849">
    <property type="entry name" value="Enolase-like_C_sf"/>
</dbReference>
<evidence type="ECO:0000256" key="2">
    <source>
        <dbReference type="SAM" id="MobiDB-lite"/>
    </source>
</evidence>
<dbReference type="SFLD" id="SFLDG00179">
    <property type="entry name" value="mandelate_racemase"/>
    <property type="match status" value="1"/>
</dbReference>
<keyword evidence="5" id="KW-1185">Reference proteome</keyword>
<dbReference type="AlphaFoldDB" id="A0AAP2DLJ3"/>
<dbReference type="SUPFAM" id="SSF51604">
    <property type="entry name" value="Enolase C-terminal domain-like"/>
    <property type="match status" value="1"/>
</dbReference>
<dbReference type="Gene3D" id="3.30.390.10">
    <property type="entry name" value="Enolase-like, N-terminal domain"/>
    <property type="match status" value="1"/>
</dbReference>
<sequence length="487" mass="54883">MKNPSQKFVEKLGLKDPEADVQREPAAKENERRNFLKKAGLGGMMLGGFMFSSIEDTLAQSTSKVNRNSAPSDLKITDMRYAVVMNGHARCPVIRIDTNQGIYGLGEVRDGASWRYAMFLKSRILGMNPCSVEQIFKRIKQFGFHARQGGGVCGVEMALWDIAGKAYNIPAYQLLGGKYRDKVRLYADTPEGNDEADFAARVNKRINDEGFTFMKMDFGIELLKGIPGTTSNSNFWDIGRQWTNEPMTYGGTEHPFTQVQITDKGLEIMTQRIAMVREKIGYEIPLASDHYGHFDHNNAIRLGRAVEKYRLAWLEDLIPWKFTDQWRQISEAIETPTLTGEDIYLKEEFIKLIDAHAVDIVHPDLATSGGLLETKKIGDYAEEKGVAMAMHFAGTPVSFMANVHCAAATQNFIALEHHSVDVDYWTSLVKTKKPMIEKGFANVPDAPGLGVELNEDVVKKHLDPEHSAYFAPTTDWDKERSWDRLWS</sequence>
<dbReference type="GO" id="GO:0016829">
    <property type="term" value="F:lyase activity"/>
    <property type="evidence" value="ECO:0007669"/>
    <property type="project" value="UniProtKB-KW"/>
</dbReference>
<evidence type="ECO:0000313" key="4">
    <source>
        <dbReference type="EMBL" id="MBT1698525.1"/>
    </source>
</evidence>
<gene>
    <name evidence="4" type="ORF">KK083_16660</name>
</gene>
<feature type="domain" description="Mandelate racemase/muconate lactonizing enzyme C-terminal" evidence="3">
    <location>
        <begin position="195"/>
        <end position="336"/>
    </location>
</feature>
<organism evidence="4 5">
    <name type="scientific">Chryseosolibacter histidini</name>
    <dbReference type="NCBI Taxonomy" id="2782349"/>
    <lineage>
        <taxon>Bacteria</taxon>
        <taxon>Pseudomonadati</taxon>
        <taxon>Bacteroidota</taxon>
        <taxon>Cytophagia</taxon>
        <taxon>Cytophagales</taxon>
        <taxon>Chryseotaleaceae</taxon>
        <taxon>Chryseosolibacter</taxon>
    </lineage>
</organism>
<dbReference type="SMART" id="SM00922">
    <property type="entry name" value="MR_MLE"/>
    <property type="match status" value="1"/>
</dbReference>
<evidence type="ECO:0000256" key="1">
    <source>
        <dbReference type="ARBA" id="ARBA00023239"/>
    </source>
</evidence>
<dbReference type="CDD" id="cd03316">
    <property type="entry name" value="MR_like"/>
    <property type="match status" value="1"/>
</dbReference>
<dbReference type="InterPro" id="IPR029065">
    <property type="entry name" value="Enolase_C-like"/>
</dbReference>
<comment type="caution">
    <text evidence="4">The sequence shown here is derived from an EMBL/GenBank/DDBJ whole genome shotgun (WGS) entry which is preliminary data.</text>
</comment>
<dbReference type="Pfam" id="PF02746">
    <property type="entry name" value="MR_MLE_N"/>
    <property type="match status" value="1"/>
</dbReference>
<dbReference type="PANTHER" id="PTHR48080:SF2">
    <property type="entry name" value="D-GALACTONATE DEHYDRATASE"/>
    <property type="match status" value="1"/>
</dbReference>
<keyword evidence="1" id="KW-0456">Lyase</keyword>